<organism evidence="2 3">
    <name type="scientific">Mycena albidolilacea</name>
    <dbReference type="NCBI Taxonomy" id="1033008"/>
    <lineage>
        <taxon>Eukaryota</taxon>
        <taxon>Fungi</taxon>
        <taxon>Dikarya</taxon>
        <taxon>Basidiomycota</taxon>
        <taxon>Agaricomycotina</taxon>
        <taxon>Agaricomycetes</taxon>
        <taxon>Agaricomycetidae</taxon>
        <taxon>Agaricales</taxon>
        <taxon>Marasmiineae</taxon>
        <taxon>Mycenaceae</taxon>
        <taxon>Mycena</taxon>
    </lineage>
</organism>
<dbReference type="Proteomes" id="UP001218218">
    <property type="component" value="Unassembled WGS sequence"/>
</dbReference>
<name>A0AAD7AKY8_9AGAR</name>
<feature type="compositionally biased region" description="Basic and acidic residues" evidence="1">
    <location>
        <begin position="283"/>
        <end position="294"/>
    </location>
</feature>
<feature type="region of interest" description="Disordered" evidence="1">
    <location>
        <begin position="283"/>
        <end position="304"/>
    </location>
</feature>
<evidence type="ECO:0000313" key="3">
    <source>
        <dbReference type="Proteomes" id="UP001218218"/>
    </source>
</evidence>
<dbReference type="AlphaFoldDB" id="A0AAD7AKY8"/>
<sequence length="424" mass="43372">MSGQIFNVNEPEHPSEFQTTAAQAQANAKTGDIAREVEANADQAKDVAANAAFVAQSKGPELTGQSAADRLQTEAAVKTGAAVDQGQQDVAAAKATGAGYVEQAKTLASNTLASAQSYIPPGSGPDGAHTTGDVISGIQTGANVAYQTGKQILTTASETAGPYIASAAEAAKPHILNAKDTAASYLPGSTTTQTAPVEGKDVKKVQQRNHIRLSDASTSVANCFSFTHIPFKASNIMEGLLGLASKFLHNDPDKVASQAAELNPDSDSDDQAHYKAATEHVHRIASDPRHHQALDDDETSSAEQAHRKIYPQGHENAPDPDAVKNGDPDEVGGAIFAQVLKSVGAGGGKQGSELNVGSLLSSGNLDVAALLPVVLSQASKVLGQSGASDGLKGQVMQKVAVMAFKSQFSGGGGGGIASLASKFL</sequence>
<comment type="caution">
    <text evidence="2">The sequence shown here is derived from an EMBL/GenBank/DDBJ whole genome shotgun (WGS) entry which is preliminary data.</text>
</comment>
<gene>
    <name evidence="2" type="ORF">DFH08DRAFT_800833</name>
</gene>
<keyword evidence="3" id="KW-1185">Reference proteome</keyword>
<dbReference type="EMBL" id="JARIHO010000005">
    <property type="protein sequence ID" value="KAJ7361549.1"/>
    <property type="molecule type" value="Genomic_DNA"/>
</dbReference>
<accession>A0AAD7AKY8</accession>
<feature type="region of interest" description="Disordered" evidence="1">
    <location>
        <begin position="1"/>
        <end position="23"/>
    </location>
</feature>
<evidence type="ECO:0000313" key="2">
    <source>
        <dbReference type="EMBL" id="KAJ7361549.1"/>
    </source>
</evidence>
<evidence type="ECO:0000256" key="1">
    <source>
        <dbReference type="SAM" id="MobiDB-lite"/>
    </source>
</evidence>
<proteinExistence type="predicted"/>
<protein>
    <submittedName>
        <fullName evidence="2">Uncharacterized protein</fullName>
    </submittedName>
</protein>
<reference evidence="2" key="1">
    <citation type="submission" date="2023-03" db="EMBL/GenBank/DDBJ databases">
        <title>Massive genome expansion in bonnet fungi (Mycena s.s.) driven by repeated elements and novel gene families across ecological guilds.</title>
        <authorList>
            <consortium name="Lawrence Berkeley National Laboratory"/>
            <person name="Harder C.B."/>
            <person name="Miyauchi S."/>
            <person name="Viragh M."/>
            <person name="Kuo A."/>
            <person name="Thoen E."/>
            <person name="Andreopoulos B."/>
            <person name="Lu D."/>
            <person name="Skrede I."/>
            <person name="Drula E."/>
            <person name="Henrissat B."/>
            <person name="Morin E."/>
            <person name="Kohler A."/>
            <person name="Barry K."/>
            <person name="LaButti K."/>
            <person name="Morin E."/>
            <person name="Salamov A."/>
            <person name="Lipzen A."/>
            <person name="Mereny Z."/>
            <person name="Hegedus B."/>
            <person name="Baldrian P."/>
            <person name="Stursova M."/>
            <person name="Weitz H."/>
            <person name="Taylor A."/>
            <person name="Grigoriev I.V."/>
            <person name="Nagy L.G."/>
            <person name="Martin F."/>
            <person name="Kauserud H."/>
        </authorList>
    </citation>
    <scope>NUCLEOTIDE SEQUENCE</scope>
    <source>
        <strain evidence="2">CBHHK002</strain>
    </source>
</reference>